<feature type="region of interest" description="Disordered" evidence="1">
    <location>
        <begin position="124"/>
        <end position="175"/>
    </location>
</feature>
<reference evidence="3" key="1">
    <citation type="submission" date="2013-08" db="EMBL/GenBank/DDBJ databases">
        <authorList>
            <person name="Mendez C."/>
            <person name="Richter M."/>
            <person name="Ferrer M."/>
            <person name="Sanchez J."/>
        </authorList>
    </citation>
    <scope>NUCLEOTIDE SEQUENCE</scope>
</reference>
<sequence length="175" mass="20640">AAQNGRTPLSYRLLPQALPCFDPFHLIKLANKAVDAVRRAEVAQEPALKHTRYHWLKDASDWTRKEIDLHWLRHSGLKTARAWRLKERLRDILAWRRYPQVPVLLLMDGWIRLGTALPIARLQTPGQDLSDPSGRHPQHARPRHHLQRRRRVDQCRYPGRRRPRPRLPHLPQSAH</sequence>
<proteinExistence type="predicted"/>
<feature type="non-terminal residue" evidence="3">
    <location>
        <position position="1"/>
    </location>
</feature>
<name>T1CE26_9ZZZZ</name>
<feature type="compositionally biased region" description="Basic residues" evidence="1">
    <location>
        <begin position="158"/>
        <end position="167"/>
    </location>
</feature>
<organism evidence="3">
    <name type="scientific">mine drainage metagenome</name>
    <dbReference type="NCBI Taxonomy" id="410659"/>
    <lineage>
        <taxon>unclassified sequences</taxon>
        <taxon>metagenomes</taxon>
        <taxon>ecological metagenomes</taxon>
    </lineage>
</organism>
<feature type="domain" description="Transposase IS204/IS1001/IS1096/IS1165 DDE" evidence="2">
    <location>
        <begin position="12"/>
        <end position="113"/>
    </location>
</feature>
<dbReference type="EMBL" id="AUZY01004229">
    <property type="protein sequence ID" value="EQD64184.1"/>
    <property type="molecule type" value="Genomic_DNA"/>
</dbReference>
<evidence type="ECO:0000313" key="3">
    <source>
        <dbReference type="EMBL" id="EQD64184.1"/>
    </source>
</evidence>
<comment type="caution">
    <text evidence="3">The sequence shown here is derived from an EMBL/GenBank/DDBJ whole genome shotgun (WGS) entry which is preliminary data.</text>
</comment>
<accession>T1CE26</accession>
<evidence type="ECO:0000256" key="1">
    <source>
        <dbReference type="SAM" id="MobiDB-lite"/>
    </source>
</evidence>
<gene>
    <name evidence="3" type="ORF">B1B_06674</name>
</gene>
<feature type="non-terminal residue" evidence="3">
    <location>
        <position position="175"/>
    </location>
</feature>
<dbReference type="AlphaFoldDB" id="T1CE26"/>
<evidence type="ECO:0000259" key="2">
    <source>
        <dbReference type="Pfam" id="PF01610"/>
    </source>
</evidence>
<dbReference type="Pfam" id="PF01610">
    <property type="entry name" value="DDE_Tnp_ISL3"/>
    <property type="match status" value="1"/>
</dbReference>
<dbReference type="InterPro" id="IPR002560">
    <property type="entry name" value="Transposase_DDE"/>
</dbReference>
<protein>
    <submittedName>
        <fullName evidence="3">Transposase, IS204/IS1001/IS1096/IS1165 family protein</fullName>
    </submittedName>
</protein>
<feature type="compositionally biased region" description="Basic residues" evidence="1">
    <location>
        <begin position="136"/>
        <end position="151"/>
    </location>
</feature>
<reference evidence="3" key="2">
    <citation type="journal article" date="2014" name="ISME J.">
        <title>Microbial stratification in low pH oxic and suboxic macroscopic growths along an acid mine drainage.</title>
        <authorList>
            <person name="Mendez-Garcia C."/>
            <person name="Mesa V."/>
            <person name="Sprenger R.R."/>
            <person name="Richter M."/>
            <person name="Diez M.S."/>
            <person name="Solano J."/>
            <person name="Bargiela R."/>
            <person name="Golyshina O.V."/>
            <person name="Manteca A."/>
            <person name="Ramos J.L."/>
            <person name="Gallego J.R."/>
            <person name="Llorente I."/>
            <person name="Martins Dos Santos V.A."/>
            <person name="Jensen O.N."/>
            <person name="Pelaez A.I."/>
            <person name="Sanchez J."/>
            <person name="Ferrer M."/>
        </authorList>
    </citation>
    <scope>NUCLEOTIDE SEQUENCE</scope>
</reference>